<proteinExistence type="predicted"/>
<name>A0ABU9JKY3_9GAMM</name>
<keyword evidence="1" id="KW-0732">Signal</keyword>
<dbReference type="RefSeq" id="WP_261998199.1">
    <property type="nucleotide sequence ID" value="NZ_JBBYHY010000003.1"/>
</dbReference>
<keyword evidence="3" id="KW-1185">Reference proteome</keyword>
<sequence>MRVFLPVLVLAAAIGAALPAAATTISMNERLKAASRIEVNQVPPSGASLLAHVQQFRNGDSLISLGEGEGTPVVLTLCNGKAHFNLEANWPGAPEAKTQEEKQMRAYGMYMAVMGGMAMVQAAAGDALALPAPGQTATVQHETPWAYGKEHYAVAVTSATSGELRVRATKTGTTAKAPSGADDVISTDDDQAARLAELEPVGTWRELVIGSAPMAASLPDTFPLKGWMSVPGKGGATVGAARKASGDCAR</sequence>
<evidence type="ECO:0000256" key="1">
    <source>
        <dbReference type="SAM" id="SignalP"/>
    </source>
</evidence>
<evidence type="ECO:0000313" key="2">
    <source>
        <dbReference type="EMBL" id="MEL3953105.1"/>
    </source>
</evidence>
<feature type="chain" id="PRO_5046552944" evidence="1">
    <location>
        <begin position="23"/>
        <end position="250"/>
    </location>
</feature>
<reference evidence="2 3" key="1">
    <citation type="submission" date="2024-04" db="EMBL/GenBank/DDBJ databases">
        <title>Bacterial endophytes with biocontrol capabilities against important plant pathogens.</title>
        <authorList>
            <person name="Alayande K.A."/>
        </authorList>
    </citation>
    <scope>NUCLEOTIDE SEQUENCE [LARGE SCALE GENOMIC DNA]</scope>
    <source>
        <strain evidence="2 3">KV22</strain>
    </source>
</reference>
<evidence type="ECO:0000313" key="3">
    <source>
        <dbReference type="Proteomes" id="UP001455088"/>
    </source>
</evidence>
<comment type="caution">
    <text evidence="2">The sequence shown here is derived from an EMBL/GenBank/DDBJ whole genome shotgun (WGS) entry which is preliminary data.</text>
</comment>
<gene>
    <name evidence="2" type="ORF">AAE039_05990</name>
</gene>
<dbReference type="EMBL" id="JBBYHY010000003">
    <property type="protein sequence ID" value="MEL3953105.1"/>
    <property type="molecule type" value="Genomic_DNA"/>
</dbReference>
<accession>A0ABU9JKY3</accession>
<dbReference type="Proteomes" id="UP001455088">
    <property type="component" value="Unassembled WGS sequence"/>
</dbReference>
<protein>
    <submittedName>
        <fullName evidence="2">Uncharacterized protein</fullName>
    </submittedName>
</protein>
<organism evidence="2 3">
    <name type="scientific">Stenotrophomonas bentonitica</name>
    <dbReference type="NCBI Taxonomy" id="1450134"/>
    <lineage>
        <taxon>Bacteria</taxon>
        <taxon>Pseudomonadati</taxon>
        <taxon>Pseudomonadota</taxon>
        <taxon>Gammaproteobacteria</taxon>
        <taxon>Lysobacterales</taxon>
        <taxon>Lysobacteraceae</taxon>
        <taxon>Stenotrophomonas</taxon>
    </lineage>
</organism>
<feature type="signal peptide" evidence="1">
    <location>
        <begin position="1"/>
        <end position="22"/>
    </location>
</feature>